<organism evidence="3 4">
    <name type="scientific">Lophiostoma macrostomum CBS 122681</name>
    <dbReference type="NCBI Taxonomy" id="1314788"/>
    <lineage>
        <taxon>Eukaryota</taxon>
        <taxon>Fungi</taxon>
        <taxon>Dikarya</taxon>
        <taxon>Ascomycota</taxon>
        <taxon>Pezizomycotina</taxon>
        <taxon>Dothideomycetes</taxon>
        <taxon>Pleosporomycetidae</taxon>
        <taxon>Pleosporales</taxon>
        <taxon>Lophiostomataceae</taxon>
        <taxon>Lophiostoma</taxon>
    </lineage>
</organism>
<evidence type="ECO:0000259" key="2">
    <source>
        <dbReference type="Pfam" id="PF01926"/>
    </source>
</evidence>
<dbReference type="Pfam" id="PF01926">
    <property type="entry name" value="MMR_HSR1"/>
    <property type="match status" value="1"/>
</dbReference>
<feature type="domain" description="G" evidence="2">
    <location>
        <begin position="21"/>
        <end position="87"/>
    </location>
</feature>
<evidence type="ECO:0000313" key="4">
    <source>
        <dbReference type="Proteomes" id="UP000799324"/>
    </source>
</evidence>
<reference evidence="3" key="1">
    <citation type="journal article" date="2020" name="Stud. Mycol.">
        <title>101 Dothideomycetes genomes: a test case for predicting lifestyles and emergence of pathogens.</title>
        <authorList>
            <person name="Haridas S."/>
            <person name="Albert R."/>
            <person name="Binder M."/>
            <person name="Bloem J."/>
            <person name="Labutti K."/>
            <person name="Salamov A."/>
            <person name="Andreopoulos B."/>
            <person name="Baker S."/>
            <person name="Barry K."/>
            <person name="Bills G."/>
            <person name="Bluhm B."/>
            <person name="Cannon C."/>
            <person name="Castanera R."/>
            <person name="Culley D."/>
            <person name="Daum C."/>
            <person name="Ezra D."/>
            <person name="Gonzalez J."/>
            <person name="Henrissat B."/>
            <person name="Kuo A."/>
            <person name="Liang C."/>
            <person name="Lipzen A."/>
            <person name="Lutzoni F."/>
            <person name="Magnuson J."/>
            <person name="Mondo S."/>
            <person name="Nolan M."/>
            <person name="Ohm R."/>
            <person name="Pangilinan J."/>
            <person name="Park H.-J."/>
            <person name="Ramirez L."/>
            <person name="Alfaro M."/>
            <person name="Sun H."/>
            <person name="Tritt A."/>
            <person name="Yoshinaga Y."/>
            <person name="Zwiers L.-H."/>
            <person name="Turgeon B."/>
            <person name="Goodwin S."/>
            <person name="Spatafora J."/>
            <person name="Crous P."/>
            <person name="Grigoriev I."/>
        </authorList>
    </citation>
    <scope>NUCLEOTIDE SEQUENCE</scope>
    <source>
        <strain evidence="3">CBS 122681</strain>
    </source>
</reference>
<dbReference type="Gene3D" id="3.40.50.300">
    <property type="entry name" value="P-loop containing nucleotide triphosphate hydrolases"/>
    <property type="match status" value="1"/>
</dbReference>
<keyword evidence="3" id="KW-0378">Hydrolase</keyword>
<keyword evidence="1" id="KW-0175">Coiled coil</keyword>
<feature type="coiled-coil region" evidence="1">
    <location>
        <begin position="231"/>
        <end position="320"/>
    </location>
</feature>
<evidence type="ECO:0000313" key="3">
    <source>
        <dbReference type="EMBL" id="KAF2652458.1"/>
    </source>
</evidence>
<dbReference type="GO" id="GO:0005525">
    <property type="term" value="F:GTP binding"/>
    <property type="evidence" value="ECO:0007669"/>
    <property type="project" value="InterPro"/>
</dbReference>
<dbReference type="CDD" id="cd00882">
    <property type="entry name" value="Ras_like_GTPase"/>
    <property type="match status" value="1"/>
</dbReference>
<gene>
    <name evidence="3" type="ORF">K491DRAFT_635519</name>
</gene>
<dbReference type="SUPFAM" id="SSF52540">
    <property type="entry name" value="P-loop containing nucleoside triphosphate hydrolases"/>
    <property type="match status" value="1"/>
</dbReference>
<accession>A0A6A6T0W4</accession>
<evidence type="ECO:0000256" key="1">
    <source>
        <dbReference type="SAM" id="Coils"/>
    </source>
</evidence>
<dbReference type="InterPro" id="IPR006073">
    <property type="entry name" value="GTP-bd"/>
</dbReference>
<dbReference type="InterPro" id="IPR027417">
    <property type="entry name" value="P-loop_NTPase"/>
</dbReference>
<proteinExistence type="predicted"/>
<dbReference type="EMBL" id="MU004401">
    <property type="protein sequence ID" value="KAF2652458.1"/>
    <property type="molecule type" value="Genomic_DNA"/>
</dbReference>
<dbReference type="AlphaFoldDB" id="A0A6A6T0W4"/>
<dbReference type="OrthoDB" id="8954335at2759"/>
<dbReference type="Proteomes" id="UP000799324">
    <property type="component" value="Unassembled WGS sequence"/>
</dbReference>
<keyword evidence="4" id="KW-1185">Reference proteome</keyword>
<name>A0A6A6T0W4_9PLEO</name>
<protein>
    <submittedName>
        <fullName evidence="3">P-loop containing nucleoside triphosphate hydrolase protein</fullName>
    </submittedName>
</protein>
<sequence>MNAGFTDIPDPADIQDDDIIIAVMGITGCGKTTFVNHFADSPLMIGHGLESCTQDVQIVPCTLEGGRKIYLVDTPGFDDSYRSDSDILRELADWLNSAHKSNIKLTGLILLHRILDVRVGGTGVRNIRMFKRLCGDDSLGSVVLATTMWDFIRDGSIGDSREDELKTQEALWKPLIQQGSKVFRQNDEQRSATKIIEYLMDRKKPVTLDIQREMVDQNLTLAQTGAGTEVATDVEKQKLYYEKRLRDLETQLQEAIAKNQQDRKEDLEADKREFEAKVLRYQEENIRLQADTNQLHEEIRRRYETDLADMTKQIELARQAGELEVEKLRETHAHRLEQQKLLLHAKYKQKYVEALSGRCSVM</sequence>
<dbReference type="GO" id="GO:0016787">
    <property type="term" value="F:hydrolase activity"/>
    <property type="evidence" value="ECO:0007669"/>
    <property type="project" value="UniProtKB-KW"/>
</dbReference>